<reference evidence="3" key="1">
    <citation type="submission" date="2019-04" db="EMBL/GenBank/DDBJ databases">
        <title>Complete genome sequence of Sphingomonas sp. W1-2-3.</title>
        <authorList>
            <person name="Im W.T."/>
        </authorList>
    </citation>
    <scope>NUCLEOTIDE SEQUENCE [LARGE SCALE GENOMIC DNA]</scope>
    <source>
        <strain evidence="3">W1-2-3</strain>
    </source>
</reference>
<protein>
    <recommendedName>
        <fullName evidence="1">DUF5615 domain-containing protein</fullName>
    </recommendedName>
</protein>
<gene>
    <name evidence="2" type="ORF">E6W36_12165</name>
</gene>
<sequence>MRQHAVIITNIFQDAELSFQGNAALYAAGMQNEMPSVIIDMNLPPSLAGYLREHGIDAKHWSEIGYAGATDDDVMAYAAKCSAIILTYDLDFGAILAVSGRNGPSVIQIRSGTLSQAVIGPSIIRIMQQFAPELRSGALLTVELERQRVRMLPLR</sequence>
<feature type="domain" description="DUF5615" evidence="1">
    <location>
        <begin position="38"/>
        <end position="144"/>
    </location>
</feature>
<dbReference type="Pfam" id="PF18480">
    <property type="entry name" value="DUF5615"/>
    <property type="match status" value="1"/>
</dbReference>
<dbReference type="KEGG" id="hgn:E6W36_12165"/>
<evidence type="ECO:0000313" key="2">
    <source>
        <dbReference type="EMBL" id="QCI79992.1"/>
    </source>
</evidence>
<dbReference type="EMBL" id="CP039704">
    <property type="protein sequence ID" value="QCI79992.1"/>
    <property type="molecule type" value="Genomic_DNA"/>
</dbReference>
<dbReference type="RefSeq" id="WP_222872850.1">
    <property type="nucleotide sequence ID" value="NZ_CP039704.1"/>
</dbReference>
<dbReference type="InterPro" id="IPR041049">
    <property type="entry name" value="DUF5615"/>
</dbReference>
<evidence type="ECO:0000259" key="1">
    <source>
        <dbReference type="Pfam" id="PF18480"/>
    </source>
</evidence>
<dbReference type="Proteomes" id="UP000298714">
    <property type="component" value="Chromosome"/>
</dbReference>
<evidence type="ECO:0000313" key="3">
    <source>
        <dbReference type="Proteomes" id="UP000298714"/>
    </source>
</evidence>
<organism evidence="2 3">
    <name type="scientific">Hankyongella ginsenosidimutans</name>
    <dbReference type="NCBI Taxonomy" id="1763828"/>
    <lineage>
        <taxon>Bacteria</taxon>
        <taxon>Pseudomonadati</taxon>
        <taxon>Pseudomonadota</taxon>
        <taxon>Alphaproteobacteria</taxon>
        <taxon>Sphingomonadales</taxon>
        <taxon>Sphingomonadaceae</taxon>
        <taxon>Hankyongella</taxon>
    </lineage>
</organism>
<name>A0A4D7CC89_9SPHN</name>
<proteinExistence type="predicted"/>
<keyword evidence="3" id="KW-1185">Reference proteome</keyword>
<dbReference type="AlphaFoldDB" id="A0A4D7CC89"/>
<accession>A0A4D7CC89</accession>